<feature type="compositionally biased region" description="Polar residues" evidence="3">
    <location>
        <begin position="31"/>
        <end position="47"/>
    </location>
</feature>
<feature type="region of interest" description="Disordered" evidence="3">
    <location>
        <begin position="1"/>
        <end position="62"/>
    </location>
</feature>
<dbReference type="InterPro" id="IPR008012">
    <property type="entry name" value="Ump1"/>
</dbReference>
<comment type="similarity">
    <text evidence="2">Belongs to the POMP/UMP1 family.</text>
</comment>
<evidence type="ECO:0000256" key="2">
    <source>
        <dbReference type="ARBA" id="ARBA00043974"/>
    </source>
</evidence>
<dbReference type="AlphaFoldDB" id="A0A1Q3AHX0"/>
<evidence type="ECO:0000313" key="4">
    <source>
        <dbReference type="EMBL" id="GAV55329.1"/>
    </source>
</evidence>
<evidence type="ECO:0008006" key="6">
    <source>
        <dbReference type="Google" id="ProtNLM"/>
    </source>
</evidence>
<gene>
    <name evidence="4" type="ORF">ZYGR_0AS06530</name>
</gene>
<keyword evidence="1" id="KW-0143">Chaperone</keyword>
<proteinExistence type="inferred from homology"/>
<comment type="caution">
    <text evidence="4">The sequence shown here is derived from an EMBL/GenBank/DDBJ whole genome shotgun (WGS) entry which is preliminary data.</text>
</comment>
<feature type="compositionally biased region" description="Polar residues" evidence="3">
    <location>
        <begin position="1"/>
        <end position="24"/>
    </location>
</feature>
<name>A0A1Q3AHX0_ZYGRO</name>
<dbReference type="OrthoDB" id="15001at2759"/>
<dbReference type="GO" id="GO:0043248">
    <property type="term" value="P:proteasome assembly"/>
    <property type="evidence" value="ECO:0007669"/>
    <property type="project" value="InterPro"/>
</dbReference>
<dbReference type="EMBL" id="BDGX01000045">
    <property type="protein sequence ID" value="GAV55329.1"/>
    <property type="molecule type" value="Genomic_DNA"/>
</dbReference>
<evidence type="ECO:0000313" key="5">
    <source>
        <dbReference type="Proteomes" id="UP000187013"/>
    </source>
</evidence>
<sequence>MNVVPPSNFQSQVSTDKGLTSNAVKSLPDTLRQQNGGSVPQSSQLSNRHPLESRLQNWEETQRKRQLEQYRQIFGIAEPMKRVMDLKLVEQTDFNPLNQSNLHRDILLNKECSIDWEDVYGEPVVSQSGNLLGDDVHAKIESHTGI</sequence>
<dbReference type="GO" id="GO:0005737">
    <property type="term" value="C:cytoplasm"/>
    <property type="evidence" value="ECO:0007669"/>
    <property type="project" value="TreeGrafter"/>
</dbReference>
<accession>A0A1Q3AHX0</accession>
<organism evidence="4 5">
    <name type="scientific">Zygosaccharomyces rouxii</name>
    <dbReference type="NCBI Taxonomy" id="4956"/>
    <lineage>
        <taxon>Eukaryota</taxon>
        <taxon>Fungi</taxon>
        <taxon>Dikarya</taxon>
        <taxon>Ascomycota</taxon>
        <taxon>Saccharomycotina</taxon>
        <taxon>Saccharomycetes</taxon>
        <taxon>Saccharomycetales</taxon>
        <taxon>Saccharomycetaceae</taxon>
        <taxon>Zygosaccharomyces</taxon>
    </lineage>
</organism>
<dbReference type="PANTHER" id="PTHR12828:SF3">
    <property type="entry name" value="PROTEASOME MATURATION PROTEIN"/>
    <property type="match status" value="1"/>
</dbReference>
<protein>
    <recommendedName>
        <fullName evidence="6">Proteasome maturation factor UMP1</fullName>
    </recommendedName>
</protein>
<reference evidence="4 5" key="1">
    <citation type="submission" date="2016-08" db="EMBL/GenBank/DDBJ databases">
        <title>Draft genome sequence of allopolyploid Zygosaccharomyces rouxii.</title>
        <authorList>
            <person name="Watanabe J."/>
            <person name="Uehara K."/>
            <person name="Mogi Y."/>
            <person name="Tsukioka Y."/>
        </authorList>
    </citation>
    <scope>NUCLEOTIDE SEQUENCE [LARGE SCALE GENOMIC DNA]</scope>
    <source>
        <strain evidence="4 5">NBRC 110957</strain>
    </source>
</reference>
<dbReference type="GO" id="GO:0005634">
    <property type="term" value="C:nucleus"/>
    <property type="evidence" value="ECO:0007669"/>
    <property type="project" value="TreeGrafter"/>
</dbReference>
<dbReference type="Pfam" id="PF05348">
    <property type="entry name" value="UMP1"/>
    <property type="match status" value="1"/>
</dbReference>
<dbReference type="PANTHER" id="PTHR12828">
    <property type="entry name" value="PROTEASOME MATURATION PROTEIN UMP1"/>
    <property type="match status" value="1"/>
</dbReference>
<evidence type="ECO:0000256" key="3">
    <source>
        <dbReference type="SAM" id="MobiDB-lite"/>
    </source>
</evidence>
<dbReference type="Proteomes" id="UP000187013">
    <property type="component" value="Unassembled WGS sequence"/>
</dbReference>
<evidence type="ECO:0000256" key="1">
    <source>
        <dbReference type="ARBA" id="ARBA00023186"/>
    </source>
</evidence>